<dbReference type="AlphaFoldDB" id="G0H9T4"/>
<feature type="domain" description="Fe/B12 periplasmic-binding" evidence="5">
    <location>
        <begin position="111"/>
        <end position="199"/>
    </location>
</feature>
<comment type="similarity">
    <text evidence="2">Belongs to the bacterial solute-binding protein 8 family.</text>
</comment>
<dbReference type="PANTHER" id="PTHR30532:SF1">
    <property type="entry name" value="IRON(3+)-HYDROXAMATE-BINDING PROTEIN FHUD"/>
    <property type="match status" value="1"/>
</dbReference>
<evidence type="ECO:0000256" key="3">
    <source>
        <dbReference type="ARBA" id="ARBA00022448"/>
    </source>
</evidence>
<organism evidence="6 7">
    <name type="scientific">Corynebacterium variabile (strain DSM 44702 / CIP 107183 / JCM 12073 / NCIMB 30131)</name>
    <name type="common">Corynebacterium mooreparkense</name>
    <dbReference type="NCBI Taxonomy" id="858619"/>
    <lineage>
        <taxon>Bacteria</taxon>
        <taxon>Bacillati</taxon>
        <taxon>Actinomycetota</taxon>
        <taxon>Actinomycetes</taxon>
        <taxon>Mycobacteriales</taxon>
        <taxon>Corynebacteriaceae</taxon>
        <taxon>Corynebacterium</taxon>
    </lineage>
</organism>
<dbReference type="InterPro" id="IPR002491">
    <property type="entry name" value="ABC_transptr_periplasmic_BD"/>
</dbReference>
<reference evidence="6 7" key="1">
    <citation type="journal article" date="2011" name="BMC Genomics">
        <title>Complete genome sequence of Corynebacterium variabile DSM 44702 isolated from the surface of smear-ripened cheeses and insights into cheese ripening and flavor generation.</title>
        <authorList>
            <person name="Schroeder J."/>
            <person name="Maus I."/>
            <person name="Trost E."/>
            <person name="Tauch A."/>
        </authorList>
    </citation>
    <scope>NUCLEOTIDE SEQUENCE [LARGE SCALE GENOMIC DNA]</scope>
    <source>
        <strain evidence="7">DSM 44702 / JCM 12073 / NCIMB 30131</strain>
    </source>
</reference>
<evidence type="ECO:0000256" key="2">
    <source>
        <dbReference type="ARBA" id="ARBA00008814"/>
    </source>
</evidence>
<dbReference type="GO" id="GO:0030288">
    <property type="term" value="C:outer membrane-bounded periplasmic space"/>
    <property type="evidence" value="ECO:0007669"/>
    <property type="project" value="TreeGrafter"/>
</dbReference>
<sequence>MSTGSADFRRNIDEPNDPTQALTATAALVCALGLASCSDDDSTGDSDAADTVAVTHAFGTIVVPVHPDHALSFSRTWADAFAELGEPVATQVVNSQFSDGLPWTPEGKDVAGKTVPVTVSSADLVSTLGLEAVADRNPDVIFAGYLPEQETYDKLAAIAPTVATVGEGMVDDWREVTTVAGEIVDKEEDAADTIEGTDSGRGRAVSAENIDMLDVDFLALWISGETPDDLPGWSDLHAVERGSAPQLDTVASTALGAPSVLSIPWVLDQLDPYLAALQEGDDE</sequence>
<dbReference type="eggNOG" id="COG0614">
    <property type="taxonomic scope" value="Bacteria"/>
</dbReference>
<dbReference type="KEGG" id="cva:CVAR_0051"/>
<dbReference type="EMBL" id="CP002917">
    <property type="protein sequence ID" value="AEK35396.1"/>
    <property type="molecule type" value="Genomic_DNA"/>
</dbReference>
<name>G0H9T4_CORVD</name>
<accession>G0H9T4</accession>
<dbReference type="HOGENOM" id="CLU_038034_1_0_11"/>
<dbReference type="RefSeq" id="WP_014008590.1">
    <property type="nucleotide sequence ID" value="NC_015859.1"/>
</dbReference>
<dbReference type="Gene3D" id="3.40.50.1980">
    <property type="entry name" value="Nitrogenase molybdenum iron protein domain"/>
    <property type="match status" value="2"/>
</dbReference>
<dbReference type="Proteomes" id="UP000006659">
    <property type="component" value="Chromosome"/>
</dbReference>
<evidence type="ECO:0000256" key="1">
    <source>
        <dbReference type="ARBA" id="ARBA00004196"/>
    </source>
</evidence>
<keyword evidence="3" id="KW-0813">Transport</keyword>
<dbReference type="SUPFAM" id="SSF53807">
    <property type="entry name" value="Helical backbone' metal receptor"/>
    <property type="match status" value="1"/>
</dbReference>
<evidence type="ECO:0000259" key="5">
    <source>
        <dbReference type="Pfam" id="PF01497"/>
    </source>
</evidence>
<comment type="subcellular location">
    <subcellularLocation>
        <location evidence="1">Cell envelope</location>
    </subcellularLocation>
</comment>
<gene>
    <name evidence="6" type="primary">siuS14</name>
    <name evidence="6" type="ordered locus">CVAR_0051</name>
</gene>
<dbReference type="PANTHER" id="PTHR30532">
    <property type="entry name" value="IRON III DICITRATE-BINDING PERIPLASMIC PROTEIN"/>
    <property type="match status" value="1"/>
</dbReference>
<dbReference type="InterPro" id="IPR051313">
    <property type="entry name" value="Bact_iron-sidero_bind"/>
</dbReference>
<protein>
    <submittedName>
        <fullName evidence="6">Iron-siderophore binding protein</fullName>
    </submittedName>
</protein>
<evidence type="ECO:0000313" key="7">
    <source>
        <dbReference type="Proteomes" id="UP000006659"/>
    </source>
</evidence>
<keyword evidence="4" id="KW-0732">Signal</keyword>
<dbReference type="STRING" id="858619.CVAR_0051"/>
<proteinExistence type="inferred from homology"/>
<dbReference type="Pfam" id="PF01497">
    <property type="entry name" value="Peripla_BP_2"/>
    <property type="match status" value="1"/>
</dbReference>
<evidence type="ECO:0000256" key="4">
    <source>
        <dbReference type="ARBA" id="ARBA00022729"/>
    </source>
</evidence>
<evidence type="ECO:0000313" key="6">
    <source>
        <dbReference type="EMBL" id="AEK35396.1"/>
    </source>
</evidence>